<dbReference type="Pfam" id="PF01735">
    <property type="entry name" value="PLA2_B"/>
    <property type="match status" value="1"/>
</dbReference>
<dbReference type="EC" id="3.1.1.5" evidence="2 9"/>
<comment type="caution">
    <text evidence="13">The sequence shown here is derived from an EMBL/GenBank/DDBJ whole genome shotgun (WGS) entry which is preliminary data.</text>
</comment>
<dbReference type="EMBL" id="JABCKV010000320">
    <property type="protein sequence ID" value="KAG5641394.1"/>
    <property type="molecule type" value="Genomic_DNA"/>
</dbReference>
<keyword evidence="11" id="KW-0472">Membrane</keyword>
<evidence type="ECO:0000256" key="9">
    <source>
        <dbReference type="RuleBase" id="RU362103"/>
    </source>
</evidence>
<comment type="catalytic activity">
    <reaction evidence="9">
        <text>a 1-acyl-sn-glycero-3-phosphocholine + H2O = sn-glycerol 3-phosphocholine + a fatty acid + H(+)</text>
        <dbReference type="Rhea" id="RHEA:15177"/>
        <dbReference type="ChEBI" id="CHEBI:15377"/>
        <dbReference type="ChEBI" id="CHEBI:15378"/>
        <dbReference type="ChEBI" id="CHEBI:16870"/>
        <dbReference type="ChEBI" id="CHEBI:28868"/>
        <dbReference type="ChEBI" id="CHEBI:58168"/>
        <dbReference type="EC" id="3.1.1.5"/>
    </reaction>
</comment>
<reference evidence="13" key="2">
    <citation type="submission" date="2021-10" db="EMBL/GenBank/DDBJ databases">
        <title>Phylogenomics reveals ancestral predisposition of the termite-cultivated fungus Termitomyces towards a domesticated lifestyle.</title>
        <authorList>
            <person name="Auxier B."/>
            <person name="Grum-Grzhimaylo A."/>
            <person name="Cardenas M.E."/>
            <person name="Lodge J.D."/>
            <person name="Laessoe T."/>
            <person name="Pedersen O."/>
            <person name="Smith M.E."/>
            <person name="Kuyper T.W."/>
            <person name="Franco-Molano E.A."/>
            <person name="Baroni T.J."/>
            <person name="Aanen D.K."/>
        </authorList>
    </citation>
    <scope>NUCLEOTIDE SEQUENCE</scope>
    <source>
        <strain evidence="13">AP01</strain>
        <tissue evidence="13">Mycelium</tissue>
    </source>
</reference>
<gene>
    <name evidence="13" type="ORF">DXG03_005347</name>
</gene>
<dbReference type="AlphaFoldDB" id="A0A9P7FZZ3"/>
<evidence type="ECO:0000256" key="10">
    <source>
        <dbReference type="SAM" id="MobiDB-lite"/>
    </source>
</evidence>
<keyword evidence="5 8" id="KW-0442">Lipid degradation</keyword>
<feature type="region of interest" description="Disordered" evidence="10">
    <location>
        <begin position="703"/>
        <end position="725"/>
    </location>
</feature>
<dbReference type="GO" id="GO:0005829">
    <property type="term" value="C:cytosol"/>
    <property type="evidence" value="ECO:0007669"/>
    <property type="project" value="TreeGrafter"/>
</dbReference>
<accession>A0A9P7FZZ3</accession>
<feature type="transmembrane region" description="Helical" evidence="11">
    <location>
        <begin position="655"/>
        <end position="678"/>
    </location>
</feature>
<keyword evidence="11" id="KW-0812">Transmembrane</keyword>
<dbReference type="SMART" id="SM00022">
    <property type="entry name" value="PLAc"/>
    <property type="match status" value="1"/>
</dbReference>
<keyword evidence="4 8" id="KW-0378">Hydrolase</keyword>
<evidence type="ECO:0000256" key="3">
    <source>
        <dbReference type="ARBA" id="ARBA00022729"/>
    </source>
</evidence>
<dbReference type="PROSITE" id="PS51210">
    <property type="entry name" value="PLA2C"/>
    <property type="match status" value="1"/>
</dbReference>
<evidence type="ECO:0000313" key="13">
    <source>
        <dbReference type="EMBL" id="KAG5641394.1"/>
    </source>
</evidence>
<name>A0A9P7FZZ3_9AGAR</name>
<dbReference type="PANTHER" id="PTHR10728:SF33">
    <property type="entry name" value="LYSOPHOSPHOLIPASE 1-RELATED"/>
    <property type="match status" value="1"/>
</dbReference>
<dbReference type="InterPro" id="IPR016035">
    <property type="entry name" value="Acyl_Trfase/lysoPLipase"/>
</dbReference>
<feature type="chain" id="PRO_5040545007" description="Lysophospholipase" evidence="9">
    <location>
        <begin position="27"/>
        <end position="725"/>
    </location>
</feature>
<dbReference type="GO" id="GO:0046475">
    <property type="term" value="P:glycerophospholipid catabolic process"/>
    <property type="evidence" value="ECO:0007669"/>
    <property type="project" value="TreeGrafter"/>
</dbReference>
<dbReference type="Proteomes" id="UP000775547">
    <property type="component" value="Unassembled WGS sequence"/>
</dbReference>
<feature type="signal peptide" evidence="9">
    <location>
        <begin position="1"/>
        <end position="26"/>
    </location>
</feature>
<evidence type="ECO:0000313" key="14">
    <source>
        <dbReference type="Proteomes" id="UP000775547"/>
    </source>
</evidence>
<comment type="similarity">
    <text evidence="1 9">Belongs to the lysophospholipase family.</text>
</comment>
<proteinExistence type="inferred from homology"/>
<keyword evidence="6 8" id="KW-0443">Lipid metabolism</keyword>
<evidence type="ECO:0000256" key="8">
    <source>
        <dbReference type="PROSITE-ProRule" id="PRU00555"/>
    </source>
</evidence>
<evidence type="ECO:0000256" key="2">
    <source>
        <dbReference type="ARBA" id="ARBA00013274"/>
    </source>
</evidence>
<dbReference type="GO" id="GO:0004622">
    <property type="term" value="F:phosphatidylcholine lysophospholipase activity"/>
    <property type="evidence" value="ECO:0007669"/>
    <property type="project" value="UniProtKB-EC"/>
</dbReference>
<dbReference type="SUPFAM" id="SSF52151">
    <property type="entry name" value="FabD/lysophospholipase-like"/>
    <property type="match status" value="1"/>
</dbReference>
<evidence type="ECO:0000256" key="6">
    <source>
        <dbReference type="ARBA" id="ARBA00023098"/>
    </source>
</evidence>
<evidence type="ECO:0000256" key="11">
    <source>
        <dbReference type="SAM" id="Phobius"/>
    </source>
</evidence>
<keyword evidence="11" id="KW-1133">Transmembrane helix</keyword>
<dbReference type="GO" id="GO:0004623">
    <property type="term" value="F:phospholipase A2 activity"/>
    <property type="evidence" value="ECO:0007669"/>
    <property type="project" value="TreeGrafter"/>
</dbReference>
<dbReference type="InterPro" id="IPR002642">
    <property type="entry name" value="LysoPLipase_cat_dom"/>
</dbReference>
<protein>
    <recommendedName>
        <fullName evidence="2 9">Lysophospholipase</fullName>
        <ecNumber evidence="2 9">3.1.1.5</ecNumber>
    </recommendedName>
</protein>
<keyword evidence="7" id="KW-0325">Glycoprotein</keyword>
<dbReference type="Gene3D" id="3.40.1090.10">
    <property type="entry name" value="Cytosolic phospholipase A2 catalytic domain"/>
    <property type="match status" value="1"/>
</dbReference>
<evidence type="ECO:0000256" key="1">
    <source>
        <dbReference type="ARBA" id="ARBA00008780"/>
    </source>
</evidence>
<sequence>MRCPRRRPLRNALLSLIASSIPPVYSQGNVTDYAPATNVQCPDISTAPLIRVFTPQNQSIHPQEAEYITRRTQDVLPGAWADWLGTGVGGHGYNIADFQGNFPKVGMAIPGGGLRSAMYGAGCISGLDARDEAAKNAGTGGLLQVASYLAGLSGGSWITGSLMFNNWPKISDMVLGNGNDMDGWLLELSLATPDGINIFSNKNQEYFGSLLWSVRAKADTGIDTSITDPWARMISFHFLNQTNRKNFFTNDSAHGAGQLWSKIPQIPAYQQHQTPFPIVVADSRPVGSNLTTALSFDPIVYEISPMEIASYDPNLSAGMNLTYAGTHLSNGRSINGSACVTGFDQAGFVMGTSASLFNIMYSIQQLFDFARNKLSSFSNGDGAGLLYILSRQLREVRTRADDVANWPSPFNGLRNETFEDSDKNWLELIDGSSNKENIPYSPLFVRARALDVIVTIEGTSSDSNNWPNGSAVIQSQERLARLLLQSHQQFPPIPPTAEAFIEAGVNARPTFFGCDPKQSPPEFPLVIYLPNSPPINGDDPVSNTNTFKLAYTRKHQELFLSQVHTNTISGFTPNANTPDPNYGICLQCAAIDRARLKVSPPISRSAICDQCFQQYCYDPLNPPSKLELPGRKYVFVDPDPVGISKIEGFLSKNKFALIGAFAGLVVFLALSIAGLLFWKKRQTQQRYKRVQSMHADDVPLFRSRYSDHPRGESYELPNHRGPLGR</sequence>
<dbReference type="PANTHER" id="PTHR10728">
    <property type="entry name" value="CYTOSOLIC PHOSPHOLIPASE A2"/>
    <property type="match status" value="1"/>
</dbReference>
<keyword evidence="14" id="KW-1185">Reference proteome</keyword>
<feature type="domain" description="PLA2c" evidence="12">
    <location>
        <begin position="46"/>
        <end position="622"/>
    </location>
</feature>
<keyword evidence="3 9" id="KW-0732">Signal</keyword>
<evidence type="ECO:0000256" key="4">
    <source>
        <dbReference type="ARBA" id="ARBA00022801"/>
    </source>
</evidence>
<evidence type="ECO:0000256" key="7">
    <source>
        <dbReference type="ARBA" id="ARBA00023180"/>
    </source>
</evidence>
<dbReference type="OrthoDB" id="4084751at2759"/>
<reference evidence="13" key="1">
    <citation type="submission" date="2020-07" db="EMBL/GenBank/DDBJ databases">
        <authorList>
            <person name="Nieuwenhuis M."/>
            <person name="Van De Peppel L.J.J."/>
        </authorList>
    </citation>
    <scope>NUCLEOTIDE SEQUENCE</scope>
    <source>
        <strain evidence="13">AP01</strain>
        <tissue evidence="13">Mycelium</tissue>
    </source>
</reference>
<feature type="compositionally biased region" description="Basic and acidic residues" evidence="10">
    <location>
        <begin position="703"/>
        <end position="713"/>
    </location>
</feature>
<evidence type="ECO:0000259" key="12">
    <source>
        <dbReference type="PROSITE" id="PS51210"/>
    </source>
</evidence>
<evidence type="ECO:0000256" key="5">
    <source>
        <dbReference type="ARBA" id="ARBA00022963"/>
    </source>
</evidence>
<organism evidence="13 14">
    <name type="scientific">Asterophora parasitica</name>
    <dbReference type="NCBI Taxonomy" id="117018"/>
    <lineage>
        <taxon>Eukaryota</taxon>
        <taxon>Fungi</taxon>
        <taxon>Dikarya</taxon>
        <taxon>Basidiomycota</taxon>
        <taxon>Agaricomycotina</taxon>
        <taxon>Agaricomycetes</taxon>
        <taxon>Agaricomycetidae</taxon>
        <taxon>Agaricales</taxon>
        <taxon>Tricholomatineae</taxon>
        <taxon>Lyophyllaceae</taxon>
        <taxon>Asterophora</taxon>
    </lineage>
</organism>